<sequence length="739" mass="85414">MTIIKVEHIDFELAIECNNLEPVFNKARNRQSEFATATTYSITEGSLSVHCFGQQCLVPLPAGNHHPLVFENKEYFVSITFRHPEVIEAPYIYSRLKQVADRFFYRQELGFLAGNVNFGNDLGQSVLILRYTKGGEPQEFRFHFEVFPTKLNYRSDYKKIVTDIQNEYPYLVLDYLRKTYSSFKTGNIGNTHLIWWQIFGGLYNDFIRASRYILNKPHGRMIETTDHIKAEKIRIWDTAIEEAYAQYKYQPHKNYRSTHKELNTDTVENRFLKFAVFQTCQRYKNVRSFIQTHYAGALTAAFLQEIQNLGQQLEQMVAHPFFKTIGKFKAIKQESLVLQKATGYSAIYKCWIMLNSGLQFLEGIQEIELKNMAELYQLWCFIEIKNVLQKLLGKTSPDDLELSIIQPDDFVFAIARGVRSRVSFRLANGTLIDLYHDLSYDTLPDLPVKSYTIKQRPDIVLNITKNDLKENYVLTYLFDAKYQLSSDDKEGLPDLPTEASINQMHRYRDAIYFVNKDKNKPEKEIIGAYVLFPGAGNIQAIQQSYFYQSISAVNIGALPLRPNDYINRTLLENHLKTIIGLDTDVVLDHVSTQKGSVYEWHNPYVLIGIVPSLRHAHCFQGSDSPFYYSGPSKPSRFGFNQLKYFAPYIQGKGIKEYYEILSYDIIPRNQILNAPEAKPGDHSERLVIWLGQKKVIGEGNYLKINASVRTPYHYTDLKNIRTPQGNIIRVIKEPGTGVK</sequence>
<dbReference type="Pfam" id="PF04411">
    <property type="entry name" value="PDDEXK_7"/>
    <property type="match status" value="1"/>
</dbReference>
<keyword evidence="3" id="KW-1185">Reference proteome</keyword>
<reference evidence="2 3" key="1">
    <citation type="submission" date="2022-12" db="EMBL/GenBank/DDBJ databases">
        <title>Chitinophagaceae gen. sp. nov., a new member of the family Chitinophagaceae, isolated from soil in a chemical factory.</title>
        <authorList>
            <person name="Ke Z."/>
        </authorList>
    </citation>
    <scope>NUCLEOTIDE SEQUENCE [LARGE SCALE GENOMIC DNA]</scope>
    <source>
        <strain evidence="2 3">LY-5</strain>
    </source>
</reference>
<name>A0ABT4UHP6_9BACT</name>
<dbReference type="RefSeq" id="WP_407030654.1">
    <property type="nucleotide sequence ID" value="NZ_JAQGEF010000005.1"/>
</dbReference>
<dbReference type="Pfam" id="PF09823">
    <property type="entry name" value="DUF2357"/>
    <property type="match status" value="1"/>
</dbReference>
<evidence type="ECO:0000313" key="2">
    <source>
        <dbReference type="EMBL" id="MDA3614326.1"/>
    </source>
</evidence>
<gene>
    <name evidence="2" type="ORF">O3P16_05870</name>
</gene>
<proteinExistence type="predicted"/>
<dbReference type="Proteomes" id="UP001210231">
    <property type="component" value="Unassembled WGS sequence"/>
</dbReference>
<evidence type="ECO:0000259" key="1">
    <source>
        <dbReference type="Pfam" id="PF09823"/>
    </source>
</evidence>
<feature type="domain" description="DUF2357" evidence="1">
    <location>
        <begin position="114"/>
        <end position="351"/>
    </location>
</feature>
<accession>A0ABT4UHP6</accession>
<evidence type="ECO:0000313" key="3">
    <source>
        <dbReference type="Proteomes" id="UP001210231"/>
    </source>
</evidence>
<comment type="caution">
    <text evidence="2">The sequence shown here is derived from an EMBL/GenBank/DDBJ whole genome shotgun (WGS) entry which is preliminary data.</text>
</comment>
<dbReference type="EMBL" id="JAQGEF010000005">
    <property type="protein sequence ID" value="MDA3614326.1"/>
    <property type="molecule type" value="Genomic_DNA"/>
</dbReference>
<organism evidence="2 3">
    <name type="scientific">Polluticaenibacter yanchengensis</name>
    <dbReference type="NCBI Taxonomy" id="3014562"/>
    <lineage>
        <taxon>Bacteria</taxon>
        <taxon>Pseudomonadati</taxon>
        <taxon>Bacteroidota</taxon>
        <taxon>Chitinophagia</taxon>
        <taxon>Chitinophagales</taxon>
        <taxon>Chitinophagaceae</taxon>
        <taxon>Polluticaenibacter</taxon>
    </lineage>
</organism>
<protein>
    <submittedName>
        <fullName evidence="2">DUF2357 domain-containing protein</fullName>
    </submittedName>
</protein>
<dbReference type="InterPro" id="IPR007505">
    <property type="entry name" value="PDDEXK_7"/>
</dbReference>
<dbReference type="InterPro" id="IPR018633">
    <property type="entry name" value="DUF2357"/>
</dbReference>